<proteinExistence type="predicted"/>
<dbReference type="HOGENOM" id="CLU_036575_0_0_5"/>
<keyword evidence="1" id="KW-0472">Membrane</keyword>
<feature type="transmembrane region" description="Helical" evidence="1">
    <location>
        <begin position="407"/>
        <end position="426"/>
    </location>
</feature>
<dbReference type="Proteomes" id="UP000033220">
    <property type="component" value="Chromosome DSM 122"/>
</dbReference>
<feature type="transmembrane region" description="Helical" evidence="1">
    <location>
        <begin position="244"/>
        <end position="265"/>
    </location>
</feature>
<feature type="transmembrane region" description="Helical" evidence="1">
    <location>
        <begin position="285"/>
        <end position="305"/>
    </location>
</feature>
<keyword evidence="4" id="KW-1185">Reference proteome</keyword>
<dbReference type="InterPro" id="IPR038731">
    <property type="entry name" value="RgtA/B/C-like"/>
</dbReference>
<evidence type="ECO:0000313" key="4">
    <source>
        <dbReference type="Proteomes" id="UP000033220"/>
    </source>
</evidence>
<organism evidence="3 4">
    <name type="scientific">Pararhodospirillum photometricum DSM 122</name>
    <dbReference type="NCBI Taxonomy" id="1150469"/>
    <lineage>
        <taxon>Bacteria</taxon>
        <taxon>Pseudomonadati</taxon>
        <taxon>Pseudomonadota</taxon>
        <taxon>Alphaproteobacteria</taxon>
        <taxon>Rhodospirillales</taxon>
        <taxon>Rhodospirillaceae</taxon>
        <taxon>Pararhodospirillum</taxon>
    </lineage>
</organism>
<sequence length="551" mass="59740">MPASSGTTPYRAGCLWDVKPDMGPVVERWLDRGALLLLTGLLCLALATSGQYGISWDEPVQKAYGFYLLRYYESGFKDHSAFLFSNLHYYGGAFDMLAALLSRLVPGDVYDLRHALGAGVGVIGLAVTWRLARLVGGARVGLIALGLLACTPAWYGDMFANPKDIPFAAAAAAVVWAMCAVLRDWPRPSFVLIGGLGLALGLMLGTRIGGLILGPPLVLALVARALGDAGPGRWGRALGQAVGMAGRLLLALPVAALVMAVVWPWVALGPTHLIEAMDVFSRFPFYALLPFHGLLVPTTDLPASYLPTLLALKLPEITVIAAMVAAVWGVGYAVQQPRSLGSIGGSQRLLLALCVLVPLLYAMLARPVAYNGIRHFLFMVPPLTVLAALVLDRGLEVLVRGWGRRAVWAGVAVLSLGLSLPVGRMVGLHPYQYIDFNLFAGGVRGAYQKFELEYWGTSLRELTALFVQEMERRGLDHPKEPWKVWVCGEPTSADHYFPPYLVAIDRDEEADFTLGTSQFYCPQPTPNNHTVVRLERWGTPLAFALDQRPTP</sequence>
<keyword evidence="1" id="KW-1133">Transmembrane helix</keyword>
<evidence type="ECO:0000313" key="3">
    <source>
        <dbReference type="EMBL" id="CCG08470.1"/>
    </source>
</evidence>
<feature type="transmembrane region" description="Helical" evidence="1">
    <location>
        <begin position="376"/>
        <end position="395"/>
    </location>
</feature>
<keyword evidence="1" id="KW-0812">Transmembrane</keyword>
<dbReference type="STRING" id="1150469.RSPPHO_01844"/>
<dbReference type="PATRIC" id="fig|1150469.3.peg.2073"/>
<protein>
    <recommendedName>
        <fullName evidence="2">Glycosyltransferase RgtA/B/C/D-like domain-containing protein</fullName>
    </recommendedName>
</protein>
<feature type="transmembrane region" description="Helical" evidence="1">
    <location>
        <begin position="317"/>
        <end position="334"/>
    </location>
</feature>
<gene>
    <name evidence="3" type="ORF">RSPPHO_01844</name>
</gene>
<evidence type="ECO:0000259" key="2">
    <source>
        <dbReference type="Pfam" id="PF13231"/>
    </source>
</evidence>
<feature type="transmembrane region" description="Helical" evidence="1">
    <location>
        <begin position="346"/>
        <end position="364"/>
    </location>
</feature>
<feature type="transmembrane region" description="Helical" evidence="1">
    <location>
        <begin position="34"/>
        <end position="54"/>
    </location>
</feature>
<dbReference type="AlphaFoldDB" id="H6SKF5"/>
<accession>H6SKF5</accession>
<dbReference type="KEGG" id="rpm:RSPPHO_01844"/>
<feature type="transmembrane region" description="Helical" evidence="1">
    <location>
        <begin position="87"/>
        <end position="105"/>
    </location>
</feature>
<feature type="domain" description="Glycosyltransferase RgtA/B/C/D-like" evidence="2">
    <location>
        <begin position="120"/>
        <end position="224"/>
    </location>
</feature>
<name>H6SKF5_PARPM</name>
<evidence type="ECO:0000256" key="1">
    <source>
        <dbReference type="SAM" id="Phobius"/>
    </source>
</evidence>
<dbReference type="eggNOG" id="COG1807">
    <property type="taxonomic scope" value="Bacteria"/>
</dbReference>
<feature type="transmembrane region" description="Helical" evidence="1">
    <location>
        <begin position="191"/>
        <end position="223"/>
    </location>
</feature>
<dbReference type="EMBL" id="HE663493">
    <property type="protein sequence ID" value="CCG08470.1"/>
    <property type="molecule type" value="Genomic_DNA"/>
</dbReference>
<feature type="transmembrane region" description="Helical" evidence="1">
    <location>
        <begin position="112"/>
        <end position="132"/>
    </location>
</feature>
<feature type="transmembrane region" description="Helical" evidence="1">
    <location>
        <begin position="167"/>
        <end position="185"/>
    </location>
</feature>
<feature type="transmembrane region" description="Helical" evidence="1">
    <location>
        <begin position="138"/>
        <end position="155"/>
    </location>
</feature>
<dbReference type="Pfam" id="PF13231">
    <property type="entry name" value="PMT_2"/>
    <property type="match status" value="1"/>
</dbReference>
<reference evidence="3 4" key="1">
    <citation type="submission" date="2012-02" db="EMBL/GenBank/DDBJ databases">
        <title>Shotgun genome sequence of Phaeospirillum photometricum DSM 122.</title>
        <authorList>
            <person name="Duquesne K."/>
            <person name="Sturgis J."/>
        </authorList>
    </citation>
    <scope>NUCLEOTIDE SEQUENCE [LARGE SCALE GENOMIC DNA]</scope>
    <source>
        <strain evidence="4">DSM122</strain>
    </source>
</reference>